<dbReference type="Gramene" id="CDF35077">
    <property type="protein sequence ID" value="CDF35077"/>
    <property type="gene ID" value="CHC_T00003564001"/>
</dbReference>
<keyword evidence="2" id="KW-0472">Membrane</keyword>
<evidence type="ECO:0000313" key="4">
    <source>
        <dbReference type="Proteomes" id="UP000012073"/>
    </source>
</evidence>
<dbReference type="AlphaFoldDB" id="R7Q974"/>
<feature type="transmembrane region" description="Helical" evidence="2">
    <location>
        <begin position="115"/>
        <end position="145"/>
    </location>
</feature>
<name>R7Q974_CHOCR</name>
<feature type="transmembrane region" description="Helical" evidence="2">
    <location>
        <begin position="290"/>
        <end position="312"/>
    </location>
</feature>
<feature type="region of interest" description="Disordered" evidence="1">
    <location>
        <begin position="1"/>
        <end position="24"/>
    </location>
</feature>
<evidence type="ECO:0000256" key="2">
    <source>
        <dbReference type="SAM" id="Phobius"/>
    </source>
</evidence>
<sequence length="482" mass="54293">MESQDRLLSEKGSDACGPEPAMASNKGLNRAKMLITRTERRRLMEVTYATLTVLYVAVSFRLGWTIFIRSWTLPFQAVGEWALLQATLLVVRRFQRSNWKRTIEDAILDWAVARVYLGWLTITCTYGLADYIYFGSAVPGFVLYFVLNPIEAIMFDYFRWGIPIVSLAWCCLVIDVLEGRVNRAYIRSLRITTVFGLGWSFYRVAAGHADLRRKSKFDGGIARLVKIFTETCYSASEDEENSRCRTIVAWQAPERRRFGALDAREFITRTLSKSWIYDGDAYAASPVTNVYISALIYAVNLIAFGISGKFVGSFGERVLQFTWNNVMDTVEVVGFTFFLGISVMAIMFPKTTRAHLTYKVILVDSRSMKRWGAMFWGVSAEEINACVEEVGPCQLQLWRSGTGCYMGQGAVGGSNERGVNLYTRKKYLDEKWGEEFSASLVGEVVADAPGEPVFHVGTGSRRLGEFHDDMLVGGYTCVASDR</sequence>
<dbReference type="KEGG" id="ccp:CHC_T00003564001"/>
<dbReference type="Proteomes" id="UP000012073">
    <property type="component" value="Unassembled WGS sequence"/>
</dbReference>
<feature type="transmembrane region" description="Helical" evidence="2">
    <location>
        <begin position="157"/>
        <end position="177"/>
    </location>
</feature>
<organism evidence="3 4">
    <name type="scientific">Chondrus crispus</name>
    <name type="common">Carrageen Irish moss</name>
    <name type="synonym">Polymorpha crispa</name>
    <dbReference type="NCBI Taxonomy" id="2769"/>
    <lineage>
        <taxon>Eukaryota</taxon>
        <taxon>Rhodophyta</taxon>
        <taxon>Florideophyceae</taxon>
        <taxon>Rhodymeniophycidae</taxon>
        <taxon>Gigartinales</taxon>
        <taxon>Gigartinaceae</taxon>
        <taxon>Chondrus</taxon>
    </lineage>
</organism>
<gene>
    <name evidence="3" type="ORF">CHC_T00003564001</name>
</gene>
<feature type="transmembrane region" description="Helical" evidence="2">
    <location>
        <begin position="46"/>
        <end position="67"/>
    </location>
</feature>
<dbReference type="GeneID" id="17322613"/>
<reference evidence="4" key="1">
    <citation type="journal article" date="2013" name="Proc. Natl. Acad. Sci. U.S.A.">
        <title>Genome structure and metabolic features in the red seaweed Chondrus crispus shed light on evolution of the Archaeplastida.</title>
        <authorList>
            <person name="Collen J."/>
            <person name="Porcel B."/>
            <person name="Carre W."/>
            <person name="Ball S.G."/>
            <person name="Chaparro C."/>
            <person name="Tonon T."/>
            <person name="Barbeyron T."/>
            <person name="Michel G."/>
            <person name="Noel B."/>
            <person name="Valentin K."/>
            <person name="Elias M."/>
            <person name="Artiguenave F."/>
            <person name="Arun A."/>
            <person name="Aury J.M."/>
            <person name="Barbosa-Neto J.F."/>
            <person name="Bothwell J.H."/>
            <person name="Bouget F.Y."/>
            <person name="Brillet L."/>
            <person name="Cabello-Hurtado F."/>
            <person name="Capella-Gutierrez S."/>
            <person name="Charrier B."/>
            <person name="Cladiere L."/>
            <person name="Cock J.M."/>
            <person name="Coelho S.M."/>
            <person name="Colleoni C."/>
            <person name="Czjzek M."/>
            <person name="Da Silva C."/>
            <person name="Delage L."/>
            <person name="Denoeud F."/>
            <person name="Deschamps P."/>
            <person name="Dittami S.M."/>
            <person name="Gabaldon T."/>
            <person name="Gachon C.M."/>
            <person name="Groisillier A."/>
            <person name="Herve C."/>
            <person name="Jabbari K."/>
            <person name="Katinka M."/>
            <person name="Kloareg B."/>
            <person name="Kowalczyk N."/>
            <person name="Labadie K."/>
            <person name="Leblanc C."/>
            <person name="Lopez P.J."/>
            <person name="McLachlan D.H."/>
            <person name="Meslet-Cladiere L."/>
            <person name="Moustafa A."/>
            <person name="Nehr Z."/>
            <person name="Nyvall Collen P."/>
            <person name="Panaud O."/>
            <person name="Partensky F."/>
            <person name="Poulain J."/>
            <person name="Rensing S.A."/>
            <person name="Rousvoal S."/>
            <person name="Samson G."/>
            <person name="Symeonidi A."/>
            <person name="Weissenbach J."/>
            <person name="Zambounis A."/>
            <person name="Wincker P."/>
            <person name="Boyen C."/>
        </authorList>
    </citation>
    <scope>NUCLEOTIDE SEQUENCE [LARGE SCALE GENOMIC DNA]</scope>
    <source>
        <strain evidence="4">cv. Stackhouse</strain>
    </source>
</reference>
<evidence type="ECO:0000313" key="3">
    <source>
        <dbReference type="EMBL" id="CDF35077.1"/>
    </source>
</evidence>
<feature type="compositionally biased region" description="Basic and acidic residues" evidence="1">
    <location>
        <begin position="1"/>
        <end position="13"/>
    </location>
</feature>
<dbReference type="EMBL" id="HG001717">
    <property type="protein sequence ID" value="CDF35077.1"/>
    <property type="molecule type" value="Genomic_DNA"/>
</dbReference>
<keyword evidence="4" id="KW-1185">Reference proteome</keyword>
<proteinExistence type="predicted"/>
<evidence type="ECO:0000256" key="1">
    <source>
        <dbReference type="SAM" id="MobiDB-lite"/>
    </source>
</evidence>
<keyword evidence="2" id="KW-1133">Transmembrane helix</keyword>
<feature type="transmembrane region" description="Helical" evidence="2">
    <location>
        <begin position="73"/>
        <end position="94"/>
    </location>
</feature>
<keyword evidence="2" id="KW-0812">Transmembrane</keyword>
<feature type="transmembrane region" description="Helical" evidence="2">
    <location>
        <begin position="332"/>
        <end position="349"/>
    </location>
</feature>
<protein>
    <submittedName>
        <fullName evidence="3">Uncharacterized protein</fullName>
    </submittedName>
</protein>
<dbReference type="RefSeq" id="XP_005714896.1">
    <property type="nucleotide sequence ID" value="XM_005714839.1"/>
</dbReference>
<accession>R7Q974</accession>